<comment type="caution">
    <text evidence="2">The sequence shown here is derived from an EMBL/GenBank/DDBJ whole genome shotgun (WGS) entry which is preliminary data.</text>
</comment>
<keyword evidence="1" id="KW-0472">Membrane</keyword>
<reference evidence="2" key="1">
    <citation type="submission" date="2022-04" db="EMBL/GenBank/DDBJ databases">
        <title>A functionally conserved STORR gene fusion in Papaver species that diverged 16.8 million years ago.</title>
        <authorList>
            <person name="Catania T."/>
        </authorList>
    </citation>
    <scope>NUCLEOTIDE SEQUENCE</scope>
    <source>
        <strain evidence="2">S-188037</strain>
    </source>
</reference>
<name>A0AAD4TGI4_9MAGN</name>
<keyword evidence="1" id="KW-1133">Transmembrane helix</keyword>
<feature type="transmembrane region" description="Helical" evidence="1">
    <location>
        <begin position="158"/>
        <end position="187"/>
    </location>
</feature>
<dbReference type="PANTHER" id="PTHR31170:SF17">
    <property type="match status" value="1"/>
</dbReference>
<keyword evidence="1" id="KW-0812">Transmembrane</keyword>
<sequence length="188" mass="21708">MSYNKIPSAAELSRAGVRFKKGSDNERFISFRDIKFSRDGIFEIPPTYIYCGTDTIVRNLIACEQLYSKRYKMTSYAVLMDSLINSAEDVAFLRKAGIFKSFLGCDEDVFNVFNKLGSEIILKENSYCNLEYNVHEYYKKRRHLWKATLKREYFNNPWAVIPVVAAVLIILLTIISTVFGILQVVLLK</sequence>
<organism evidence="2 3">
    <name type="scientific">Papaver atlanticum</name>
    <dbReference type="NCBI Taxonomy" id="357466"/>
    <lineage>
        <taxon>Eukaryota</taxon>
        <taxon>Viridiplantae</taxon>
        <taxon>Streptophyta</taxon>
        <taxon>Embryophyta</taxon>
        <taxon>Tracheophyta</taxon>
        <taxon>Spermatophyta</taxon>
        <taxon>Magnoliopsida</taxon>
        <taxon>Ranunculales</taxon>
        <taxon>Papaveraceae</taxon>
        <taxon>Papaveroideae</taxon>
        <taxon>Papaver</taxon>
    </lineage>
</organism>
<evidence type="ECO:0000313" key="2">
    <source>
        <dbReference type="EMBL" id="KAI3959787.1"/>
    </source>
</evidence>
<protein>
    <submittedName>
        <fullName evidence="2">Uncharacterized protein</fullName>
    </submittedName>
</protein>
<dbReference type="InterPro" id="IPR004158">
    <property type="entry name" value="DUF247_pln"/>
</dbReference>
<accession>A0AAD4TGI4</accession>
<evidence type="ECO:0000313" key="3">
    <source>
        <dbReference type="Proteomes" id="UP001202328"/>
    </source>
</evidence>
<dbReference type="PANTHER" id="PTHR31170">
    <property type="entry name" value="BNAC04G53230D PROTEIN"/>
    <property type="match status" value="1"/>
</dbReference>
<proteinExistence type="predicted"/>
<dbReference type="Pfam" id="PF03140">
    <property type="entry name" value="DUF247"/>
    <property type="match status" value="1"/>
</dbReference>
<dbReference type="Proteomes" id="UP001202328">
    <property type="component" value="Unassembled WGS sequence"/>
</dbReference>
<keyword evidence="3" id="KW-1185">Reference proteome</keyword>
<gene>
    <name evidence="2" type="ORF">MKW98_029824</name>
</gene>
<evidence type="ECO:0000256" key="1">
    <source>
        <dbReference type="SAM" id="Phobius"/>
    </source>
</evidence>
<dbReference type="AlphaFoldDB" id="A0AAD4TGI4"/>
<dbReference type="EMBL" id="JAJJMB010000969">
    <property type="protein sequence ID" value="KAI3959787.1"/>
    <property type="molecule type" value="Genomic_DNA"/>
</dbReference>